<reference evidence="2" key="1">
    <citation type="submission" date="2024-05" db="EMBL/GenBank/DDBJ databases">
        <title>Whole genome shotgun sequence of Streptomyces hydrogenans NBRC 13475.</title>
        <authorList>
            <person name="Komaki H."/>
            <person name="Tamura T."/>
        </authorList>
    </citation>
    <scope>NUCLEOTIDE SEQUENCE</scope>
    <source>
        <strain evidence="2">NBRC 13475</strain>
    </source>
</reference>
<sequence>MYSSQAPPTRIPGYDGGPLHHQPDLLGEHLFWLGHLHSYYSESEEAEEFVGDADEQEAGALQSRLLGGNTWPTFMVPLAGDHRLYVVYRAFAEDEGIDYLLHHPSWDAAERLAQDEGHFMGPGLSWSELIAAADNGLPGGSTTDPHARLLLLMPAFGDDAVPGSAVERLGAALRARTRVEAPEQLAAVLLEDQGPCGPAHWTSAEGSYPINDGDYSFRNPANHFAWPATRLARVAAALTP</sequence>
<gene>
    <name evidence="1" type="ORF">Shyd_85840</name>
    <name evidence="2" type="ORF">Shyd_91040</name>
</gene>
<proteinExistence type="predicted"/>
<name>A0ABQ3PRT1_9ACTN</name>
<evidence type="ECO:0000313" key="1">
    <source>
        <dbReference type="EMBL" id="GHI27213.1"/>
    </source>
</evidence>
<dbReference type="EMBL" id="BNDW01000117">
    <property type="protein sequence ID" value="GHI27733.1"/>
    <property type="molecule type" value="Genomic_DNA"/>
</dbReference>
<accession>A0ABQ3PRT1</accession>
<evidence type="ECO:0000313" key="2">
    <source>
        <dbReference type="EMBL" id="GHI27733.1"/>
    </source>
</evidence>
<protein>
    <submittedName>
        <fullName evidence="2">Uncharacterized protein</fullName>
    </submittedName>
</protein>
<evidence type="ECO:0000313" key="3">
    <source>
        <dbReference type="Proteomes" id="UP001052739"/>
    </source>
</evidence>
<dbReference type="Proteomes" id="UP001052739">
    <property type="component" value="Unassembled WGS sequence"/>
</dbReference>
<dbReference type="RefSeq" id="WP_190222486.1">
    <property type="nucleotide sequence ID" value="NZ_BNBS01000015.1"/>
</dbReference>
<organism evidence="2 3">
    <name type="scientific">Streptomyces hydrogenans</name>
    <dbReference type="NCBI Taxonomy" id="1873719"/>
    <lineage>
        <taxon>Bacteria</taxon>
        <taxon>Bacillati</taxon>
        <taxon>Actinomycetota</taxon>
        <taxon>Actinomycetes</taxon>
        <taxon>Kitasatosporales</taxon>
        <taxon>Streptomycetaceae</taxon>
        <taxon>Streptomyces</taxon>
    </lineage>
</organism>
<keyword evidence="3" id="KW-1185">Reference proteome</keyword>
<dbReference type="EMBL" id="BNDW01000117">
    <property type="protein sequence ID" value="GHI27213.1"/>
    <property type="molecule type" value="Genomic_DNA"/>
</dbReference>
<comment type="caution">
    <text evidence="2">The sequence shown here is derived from an EMBL/GenBank/DDBJ whole genome shotgun (WGS) entry which is preliminary data.</text>
</comment>